<protein>
    <recommendedName>
        <fullName evidence="4">DUF1440 domain-containing protein</fullName>
    </recommendedName>
</protein>
<comment type="caution">
    <text evidence="2">The sequence shown here is derived from an EMBL/GenBank/DDBJ whole genome shotgun (WGS) entry which is preliminary data.</text>
</comment>
<keyword evidence="3" id="KW-1185">Reference proteome</keyword>
<evidence type="ECO:0000313" key="3">
    <source>
        <dbReference type="Proteomes" id="UP001597042"/>
    </source>
</evidence>
<accession>A0ABW2ZQV4</accession>
<feature type="transmembrane region" description="Helical" evidence="1">
    <location>
        <begin position="144"/>
        <end position="161"/>
    </location>
</feature>
<keyword evidence="1" id="KW-0812">Transmembrane</keyword>
<gene>
    <name evidence="2" type="ORF">ACFQZV_05570</name>
</gene>
<proteinExistence type="predicted"/>
<evidence type="ECO:0008006" key="4">
    <source>
        <dbReference type="Google" id="ProtNLM"/>
    </source>
</evidence>
<organism evidence="2 3">
    <name type="scientific">Microbacterium koreense</name>
    <dbReference type="NCBI Taxonomy" id="323761"/>
    <lineage>
        <taxon>Bacteria</taxon>
        <taxon>Bacillati</taxon>
        <taxon>Actinomycetota</taxon>
        <taxon>Actinomycetes</taxon>
        <taxon>Micrococcales</taxon>
        <taxon>Microbacteriaceae</taxon>
        <taxon>Microbacterium</taxon>
    </lineage>
</organism>
<keyword evidence="1" id="KW-0472">Membrane</keyword>
<feature type="transmembrane region" description="Helical" evidence="1">
    <location>
        <begin position="108"/>
        <end position="129"/>
    </location>
</feature>
<dbReference type="EMBL" id="JBHTIM010000001">
    <property type="protein sequence ID" value="MFD0780769.1"/>
    <property type="molecule type" value="Genomic_DNA"/>
</dbReference>
<dbReference type="RefSeq" id="WP_378750986.1">
    <property type="nucleotide sequence ID" value="NZ_JBHSSV010000004.1"/>
</dbReference>
<keyword evidence="1" id="KW-1133">Transmembrane helix</keyword>
<evidence type="ECO:0000256" key="1">
    <source>
        <dbReference type="SAM" id="Phobius"/>
    </source>
</evidence>
<name>A0ABW2ZQV4_9MICO</name>
<sequence>MFRGLMTGALAAAVGTLAMDLVWFRRYRAGGGQERFAEWEFADDVKTWADASAPGQVGLKLERAVLREDPPDALARPTTNAMHWMTGIGWGAAYGVAARLFPRVQGAAAALGPVAWLTSYAILPVLGVYKPMWKYDRKTLGKDFSAHMVFGLVTAAAFSILSRGLPGLRDLVPGVASRRR</sequence>
<reference evidence="3" key="1">
    <citation type="journal article" date="2019" name="Int. J. Syst. Evol. Microbiol.">
        <title>The Global Catalogue of Microorganisms (GCM) 10K type strain sequencing project: providing services to taxonomists for standard genome sequencing and annotation.</title>
        <authorList>
            <consortium name="The Broad Institute Genomics Platform"/>
            <consortium name="The Broad Institute Genome Sequencing Center for Infectious Disease"/>
            <person name="Wu L."/>
            <person name="Ma J."/>
        </authorList>
    </citation>
    <scope>NUCLEOTIDE SEQUENCE [LARGE SCALE GENOMIC DNA]</scope>
    <source>
        <strain evidence="3">CCUG 50754</strain>
    </source>
</reference>
<evidence type="ECO:0000313" key="2">
    <source>
        <dbReference type="EMBL" id="MFD0780769.1"/>
    </source>
</evidence>
<dbReference type="Proteomes" id="UP001597042">
    <property type="component" value="Unassembled WGS sequence"/>
</dbReference>